<evidence type="ECO:0000313" key="3">
    <source>
        <dbReference type="Proteomes" id="UP001142610"/>
    </source>
</evidence>
<keyword evidence="1" id="KW-0812">Transmembrane</keyword>
<evidence type="ECO:0000313" key="2">
    <source>
        <dbReference type="EMBL" id="MCQ8186434.1"/>
    </source>
</evidence>
<dbReference type="Proteomes" id="UP001142610">
    <property type="component" value="Unassembled WGS sequence"/>
</dbReference>
<name>A0A9X2RIU7_9PROT</name>
<dbReference type="EMBL" id="JANIBC010000018">
    <property type="protein sequence ID" value="MCQ8186434.1"/>
    <property type="molecule type" value="Genomic_DNA"/>
</dbReference>
<proteinExistence type="predicted"/>
<accession>A0A9X2RIU7</accession>
<comment type="caution">
    <text evidence="2">The sequence shown here is derived from an EMBL/GenBank/DDBJ whole genome shotgun (WGS) entry which is preliminary data.</text>
</comment>
<evidence type="ECO:0000256" key="1">
    <source>
        <dbReference type="SAM" id="Phobius"/>
    </source>
</evidence>
<reference evidence="2" key="1">
    <citation type="submission" date="2022-07" db="EMBL/GenBank/DDBJ databases">
        <title>Parvularcula maris sp. nov., an algicidal bacterium isolated from seawater.</title>
        <authorList>
            <person name="Li F."/>
        </authorList>
    </citation>
    <scope>NUCLEOTIDE SEQUENCE</scope>
    <source>
        <strain evidence="2">BGMRC 0090</strain>
    </source>
</reference>
<gene>
    <name evidence="2" type="ORF">NOG11_13705</name>
</gene>
<keyword evidence="1" id="KW-1133">Transmembrane helix</keyword>
<dbReference type="AlphaFoldDB" id="A0A9X2RIU7"/>
<sequence length="389" mass="41960">MKFDWGWAAVATVGALASAVPDAEAKPVTVAKASANPFGITSCEEAEAYVADQVAKGRIGGNPLPCEETSRGTTFSEPSPFVGQLQSFVRIVVPIEDGFTPGLTVDFRETVLIDTVTLSQSSNSKRFDYNECMLSGSSGCSEKHGYQLTADVFGRFANTLDDLVDNIKDKLISFFVKDVANRTEQHAQGDQKRALDPPDFDYFNVPAYNTSFVELEGFNPLANEFSTAFQEAMDRFGTSSFHSINTYEKMLGAIVDEEYEALLPLVDAHLMFEGDRLQNQHDAGVYLAMMPSFLAELGLQDIDLSGLSGITDADLSSLGLSLDGLTLFSLLITIGNDLQLEGYTDPQIASFKGAAFSPSAGEVPLPGGAVIMATGLFALVARARRVRTF</sequence>
<keyword evidence="1" id="KW-0472">Membrane</keyword>
<dbReference type="RefSeq" id="WP_256620354.1">
    <property type="nucleotide sequence ID" value="NZ_JANIBC010000018.1"/>
</dbReference>
<keyword evidence="3" id="KW-1185">Reference proteome</keyword>
<feature type="transmembrane region" description="Helical" evidence="1">
    <location>
        <begin position="363"/>
        <end position="381"/>
    </location>
</feature>
<organism evidence="2 3">
    <name type="scientific">Parvularcula maris</name>
    <dbReference type="NCBI Taxonomy" id="2965077"/>
    <lineage>
        <taxon>Bacteria</taxon>
        <taxon>Pseudomonadati</taxon>
        <taxon>Pseudomonadota</taxon>
        <taxon>Alphaproteobacteria</taxon>
        <taxon>Parvularculales</taxon>
        <taxon>Parvularculaceae</taxon>
        <taxon>Parvularcula</taxon>
    </lineage>
</organism>
<protein>
    <submittedName>
        <fullName evidence="2">Uncharacterized protein</fullName>
    </submittedName>
</protein>